<dbReference type="PANTHER" id="PTHR11061:SF30">
    <property type="entry name" value="TRNA (URACIL(54)-C(5))-METHYLTRANSFERASE"/>
    <property type="match status" value="1"/>
</dbReference>
<dbReference type="CDD" id="cd02440">
    <property type="entry name" value="AdoMet_MTases"/>
    <property type="match status" value="1"/>
</dbReference>
<organism evidence="7 8">
    <name type="scientific">Cloacibacillus porcorum</name>
    <dbReference type="NCBI Taxonomy" id="1197717"/>
    <lineage>
        <taxon>Bacteria</taxon>
        <taxon>Thermotogati</taxon>
        <taxon>Synergistota</taxon>
        <taxon>Synergistia</taxon>
        <taxon>Synergistales</taxon>
        <taxon>Synergistaceae</taxon>
        <taxon>Cloacibacillus</taxon>
    </lineage>
</organism>
<keyword evidence="1 4" id="KW-0489">Methyltransferase</keyword>
<feature type="binding site" evidence="4">
    <location>
        <position position="288"/>
    </location>
    <ligand>
        <name>S-adenosyl-L-methionine</name>
        <dbReference type="ChEBI" id="CHEBI:59789"/>
    </ligand>
</feature>
<dbReference type="Pfam" id="PF05958">
    <property type="entry name" value="tRNA_U5-meth_tr"/>
    <property type="match status" value="1"/>
</dbReference>
<keyword evidence="2 4" id="KW-0808">Transferase</keyword>
<evidence type="ECO:0000256" key="5">
    <source>
        <dbReference type="PROSITE-ProRule" id="PRU10015"/>
    </source>
</evidence>
<dbReference type="Pfam" id="PF01938">
    <property type="entry name" value="TRAM"/>
    <property type="match status" value="1"/>
</dbReference>
<dbReference type="InterPro" id="IPR010280">
    <property type="entry name" value="U5_MeTrfase_fam"/>
</dbReference>
<accession>A0A1B2I530</accession>
<dbReference type="PANTHER" id="PTHR11061">
    <property type="entry name" value="RNA M5U METHYLTRANSFERASE"/>
    <property type="match status" value="1"/>
</dbReference>
<evidence type="ECO:0000256" key="4">
    <source>
        <dbReference type="PROSITE-ProRule" id="PRU01024"/>
    </source>
</evidence>
<dbReference type="STRING" id="1197717.BED41_08310"/>
<dbReference type="OrthoDB" id="9804590at2"/>
<feature type="binding site" evidence="4">
    <location>
        <position position="384"/>
    </location>
    <ligand>
        <name>S-adenosyl-L-methionine</name>
        <dbReference type="ChEBI" id="CHEBI:59789"/>
    </ligand>
</feature>
<dbReference type="InterPro" id="IPR012340">
    <property type="entry name" value="NA-bd_OB-fold"/>
</dbReference>
<dbReference type="PROSITE" id="PS01230">
    <property type="entry name" value="TRMA_1"/>
    <property type="match status" value="1"/>
</dbReference>
<feature type="binding site" evidence="4">
    <location>
        <position position="317"/>
    </location>
    <ligand>
        <name>S-adenosyl-L-methionine</name>
        <dbReference type="ChEBI" id="CHEBI:59789"/>
    </ligand>
</feature>
<dbReference type="NCBIfam" id="TIGR00479">
    <property type="entry name" value="rumA"/>
    <property type="match status" value="1"/>
</dbReference>
<name>A0A1B2I530_9BACT</name>
<keyword evidence="3 4" id="KW-0949">S-adenosyl-L-methionine</keyword>
<dbReference type="PROSITE" id="PS50926">
    <property type="entry name" value="TRAM"/>
    <property type="match status" value="1"/>
</dbReference>
<evidence type="ECO:0000256" key="1">
    <source>
        <dbReference type="ARBA" id="ARBA00022603"/>
    </source>
</evidence>
<feature type="binding site" evidence="4">
    <location>
        <position position="338"/>
    </location>
    <ligand>
        <name>S-adenosyl-L-methionine</name>
        <dbReference type="ChEBI" id="CHEBI:59789"/>
    </ligand>
</feature>
<comment type="similarity">
    <text evidence="4">Belongs to the class I-like SAM-binding methyltransferase superfamily. RNA M5U methyltransferase family.</text>
</comment>
<feature type="domain" description="TRAM" evidence="6">
    <location>
        <begin position="1"/>
        <end position="60"/>
    </location>
</feature>
<dbReference type="AlphaFoldDB" id="A0A1B2I530"/>
<dbReference type="EMBL" id="CP016757">
    <property type="protein sequence ID" value="ANZ45078.1"/>
    <property type="molecule type" value="Genomic_DNA"/>
</dbReference>
<evidence type="ECO:0000313" key="8">
    <source>
        <dbReference type="Proteomes" id="UP000093044"/>
    </source>
</evidence>
<dbReference type="InterPro" id="IPR029063">
    <property type="entry name" value="SAM-dependent_MTases_sf"/>
</dbReference>
<dbReference type="FunFam" id="2.40.50.140:FF:000097">
    <property type="entry name" value="23S rRNA (uracil(1939)-C(5))-methyltransferase RlmD"/>
    <property type="match status" value="1"/>
</dbReference>
<sequence>MIQGDKIKVTISDLNNEGEGVVRAGDERFVVFVADALPGEEVEARLVTKKKNYGTAKVLRRLSESPERITPACGIFGRCGGCQLQHISYGAQLRMKRKTVVDALERIGGIEAPNVHECVPSPELWGYRNKASLPVQSLGGESLRAGFYRPRSHDIIPYSDCPVLLPQINRNLNGLLTALREEGFCGAREGRRSLPNELIRHIVVRQAQFGEDSLCAVIGRRPLSKKEEKSLRSAAQKIKGLSGMVYNINDSPGNFIWGGRTIPIYGAELMSERLGRYNFTFEASSFFQVNSAQALSLYEYAAGLALDGAPGKILELYSGVGSLTAFLAAGGAEVTAVESWLPAAKYIAGNAERNGIKKIVPHTAQAEDIAESLSGSRCDVVVVDPPRSGCDEKVIAAMLKAVPERIVYVSCNPATLARDIKRLAEGGYTPLEARPFDMFPQTGHVETAALLVKTGK</sequence>
<dbReference type="RefSeq" id="WP_066744789.1">
    <property type="nucleotide sequence ID" value="NZ_CP016757.1"/>
</dbReference>
<dbReference type="PROSITE" id="PS01231">
    <property type="entry name" value="TRMA_2"/>
    <property type="match status" value="1"/>
</dbReference>
<evidence type="ECO:0000256" key="3">
    <source>
        <dbReference type="ARBA" id="ARBA00022691"/>
    </source>
</evidence>
<dbReference type="GeneID" id="83057853"/>
<dbReference type="Gene3D" id="2.40.50.140">
    <property type="entry name" value="Nucleic acid-binding proteins"/>
    <property type="match status" value="1"/>
</dbReference>
<dbReference type="SUPFAM" id="SSF50249">
    <property type="entry name" value="Nucleic acid-binding proteins"/>
    <property type="match status" value="1"/>
</dbReference>
<gene>
    <name evidence="7" type="ORF">BED41_08310</name>
</gene>
<feature type="active site" evidence="5">
    <location>
        <position position="411"/>
    </location>
</feature>
<dbReference type="Gene3D" id="2.40.50.1070">
    <property type="match status" value="1"/>
</dbReference>
<keyword evidence="8" id="KW-1185">Reference proteome</keyword>
<dbReference type="PROSITE" id="PS51687">
    <property type="entry name" value="SAM_MT_RNA_M5U"/>
    <property type="match status" value="1"/>
</dbReference>
<proteinExistence type="inferred from homology"/>
<dbReference type="GO" id="GO:0070475">
    <property type="term" value="P:rRNA base methylation"/>
    <property type="evidence" value="ECO:0007669"/>
    <property type="project" value="TreeGrafter"/>
</dbReference>
<dbReference type="GO" id="GO:0070041">
    <property type="term" value="F:rRNA (uridine-C5-)-methyltransferase activity"/>
    <property type="evidence" value="ECO:0007669"/>
    <property type="project" value="TreeGrafter"/>
</dbReference>
<reference evidence="7" key="1">
    <citation type="submission" date="2016-08" db="EMBL/GenBank/DDBJ databases">
        <title>Complete genome of Cloacibacillus porcorum.</title>
        <authorList>
            <person name="Looft T."/>
            <person name="Bayles D.O."/>
            <person name="Alt D.P."/>
        </authorList>
    </citation>
    <scope>NUCLEOTIDE SEQUENCE [LARGE SCALE GENOMIC DNA]</scope>
    <source>
        <strain evidence="7">CL-84</strain>
    </source>
</reference>
<protein>
    <submittedName>
        <fullName evidence="7">23S rRNA (Uracil-5-)-methyltransferase RumA</fullName>
    </submittedName>
</protein>
<dbReference type="InterPro" id="IPR030390">
    <property type="entry name" value="MeTrfase_TrmA_AS"/>
</dbReference>
<evidence type="ECO:0000313" key="7">
    <source>
        <dbReference type="EMBL" id="ANZ45078.1"/>
    </source>
</evidence>
<feature type="active site" description="Nucleophile" evidence="4">
    <location>
        <position position="411"/>
    </location>
</feature>
<evidence type="ECO:0000256" key="2">
    <source>
        <dbReference type="ARBA" id="ARBA00022679"/>
    </source>
</evidence>
<dbReference type="Gene3D" id="3.40.50.150">
    <property type="entry name" value="Vaccinia Virus protein VP39"/>
    <property type="match status" value="1"/>
</dbReference>
<dbReference type="InterPro" id="IPR002792">
    <property type="entry name" value="TRAM_dom"/>
</dbReference>
<dbReference type="InterPro" id="IPR030391">
    <property type="entry name" value="MeTrfase_TrmA_CS"/>
</dbReference>
<evidence type="ECO:0000259" key="6">
    <source>
        <dbReference type="PROSITE" id="PS50926"/>
    </source>
</evidence>
<dbReference type="SUPFAM" id="SSF53335">
    <property type="entry name" value="S-adenosyl-L-methionine-dependent methyltransferases"/>
    <property type="match status" value="1"/>
</dbReference>
<dbReference type="KEGG" id="cpor:BED41_08310"/>
<dbReference type="Proteomes" id="UP000093044">
    <property type="component" value="Chromosome"/>
</dbReference>